<dbReference type="AlphaFoldDB" id="A0A0F9JN05"/>
<accession>A0A0F9JN05</accession>
<name>A0A0F9JN05_9ZZZZ</name>
<organism evidence="1">
    <name type="scientific">marine sediment metagenome</name>
    <dbReference type="NCBI Taxonomy" id="412755"/>
    <lineage>
        <taxon>unclassified sequences</taxon>
        <taxon>metagenomes</taxon>
        <taxon>ecological metagenomes</taxon>
    </lineage>
</organism>
<sequence>MDYTYNPAPSCDSEDNKHDLIDTDPPFFAVCSTCGTRFYLVAESVMNARGTFPVERPTLIQK</sequence>
<reference evidence="1" key="1">
    <citation type="journal article" date="2015" name="Nature">
        <title>Complex archaea that bridge the gap between prokaryotes and eukaryotes.</title>
        <authorList>
            <person name="Spang A."/>
            <person name="Saw J.H."/>
            <person name="Jorgensen S.L."/>
            <person name="Zaremba-Niedzwiedzka K."/>
            <person name="Martijn J."/>
            <person name="Lind A.E."/>
            <person name="van Eijk R."/>
            <person name="Schleper C."/>
            <person name="Guy L."/>
            <person name="Ettema T.J."/>
        </authorList>
    </citation>
    <scope>NUCLEOTIDE SEQUENCE</scope>
</reference>
<proteinExistence type="predicted"/>
<protein>
    <submittedName>
        <fullName evidence="1">Uncharacterized protein</fullName>
    </submittedName>
</protein>
<evidence type="ECO:0000313" key="1">
    <source>
        <dbReference type="EMBL" id="KKM71214.1"/>
    </source>
</evidence>
<dbReference type="EMBL" id="LAZR01009678">
    <property type="protein sequence ID" value="KKM71214.1"/>
    <property type="molecule type" value="Genomic_DNA"/>
</dbReference>
<comment type="caution">
    <text evidence="1">The sequence shown here is derived from an EMBL/GenBank/DDBJ whole genome shotgun (WGS) entry which is preliminary data.</text>
</comment>
<gene>
    <name evidence="1" type="ORF">LCGC14_1432840</name>
</gene>